<feature type="active site" description="Nucleophile" evidence="2">
    <location>
        <position position="38"/>
    </location>
</feature>
<dbReference type="STRING" id="333138.LQ50_23355"/>
<dbReference type="CDD" id="cd07207">
    <property type="entry name" value="Pat_ExoU_VipD_like"/>
    <property type="match status" value="1"/>
</dbReference>
<feature type="active site" description="Proton acceptor" evidence="2">
    <location>
        <position position="186"/>
    </location>
</feature>
<gene>
    <name evidence="4" type="ORF">LQ50_23355</name>
</gene>
<dbReference type="InterPro" id="IPR016035">
    <property type="entry name" value="Acyl_Trfase/lysoPLipase"/>
</dbReference>
<dbReference type="GO" id="GO:0016042">
    <property type="term" value="P:lipid catabolic process"/>
    <property type="evidence" value="ECO:0007669"/>
    <property type="project" value="UniProtKB-UniRule"/>
</dbReference>
<dbReference type="InterPro" id="IPR052580">
    <property type="entry name" value="Lipid_Hydrolase"/>
</dbReference>
<feature type="short sequence motif" description="DGA/G" evidence="2">
    <location>
        <begin position="186"/>
        <end position="188"/>
    </location>
</feature>
<dbReference type="PANTHER" id="PTHR46394">
    <property type="entry name" value="ANNEXIN"/>
    <property type="match status" value="1"/>
</dbReference>
<dbReference type="Proteomes" id="UP000030832">
    <property type="component" value="Unassembled WGS sequence"/>
</dbReference>
<evidence type="ECO:0000259" key="3">
    <source>
        <dbReference type="PROSITE" id="PS51635"/>
    </source>
</evidence>
<evidence type="ECO:0000313" key="4">
    <source>
        <dbReference type="EMBL" id="KHF38064.1"/>
    </source>
</evidence>
<dbReference type="AlphaFoldDB" id="A0A0B0IDC4"/>
<organism evidence="4 5">
    <name type="scientific">Halalkalibacter okhensis</name>
    <dbReference type="NCBI Taxonomy" id="333138"/>
    <lineage>
        <taxon>Bacteria</taxon>
        <taxon>Bacillati</taxon>
        <taxon>Bacillota</taxon>
        <taxon>Bacilli</taxon>
        <taxon>Bacillales</taxon>
        <taxon>Bacillaceae</taxon>
        <taxon>Halalkalibacter</taxon>
    </lineage>
</organism>
<evidence type="ECO:0000256" key="1">
    <source>
        <dbReference type="ARBA" id="ARBA00023098"/>
    </source>
</evidence>
<keyword evidence="2" id="KW-0378">Hydrolase</keyword>
<dbReference type="PROSITE" id="PS51635">
    <property type="entry name" value="PNPLA"/>
    <property type="match status" value="1"/>
</dbReference>
<dbReference type="Gene3D" id="3.40.1090.10">
    <property type="entry name" value="Cytosolic phospholipase A2 catalytic domain"/>
    <property type="match status" value="2"/>
</dbReference>
<reference evidence="4 5" key="1">
    <citation type="submission" date="2014-09" db="EMBL/GenBank/DDBJ databases">
        <title>Genome sequencing and annotation of Bacillus Okhensis strain Kh10-101T.</title>
        <authorList>
            <person name="Prakash J.S."/>
        </authorList>
    </citation>
    <scope>NUCLEOTIDE SEQUENCE [LARGE SCALE GENOMIC DNA]</scope>
    <source>
        <strain evidence="5">Kh10-101T</strain>
    </source>
</reference>
<keyword evidence="1 2" id="KW-0443">Lipid metabolism</keyword>
<dbReference type="Pfam" id="PF01734">
    <property type="entry name" value="Patatin"/>
    <property type="match status" value="1"/>
</dbReference>
<dbReference type="EMBL" id="JRJU01000053">
    <property type="protein sequence ID" value="KHF38064.1"/>
    <property type="molecule type" value="Genomic_DNA"/>
</dbReference>
<dbReference type="GO" id="GO:0016787">
    <property type="term" value="F:hydrolase activity"/>
    <property type="evidence" value="ECO:0007669"/>
    <property type="project" value="UniProtKB-UniRule"/>
</dbReference>
<dbReference type="InterPro" id="IPR002641">
    <property type="entry name" value="PNPLA_dom"/>
</dbReference>
<feature type="domain" description="PNPLA" evidence="3">
    <location>
        <begin position="5"/>
        <end position="199"/>
    </location>
</feature>
<name>A0A0B0IDC4_9BACI</name>
<feature type="short sequence motif" description="GXSXG" evidence="2">
    <location>
        <begin position="36"/>
        <end position="40"/>
    </location>
</feature>
<evidence type="ECO:0000313" key="5">
    <source>
        <dbReference type="Proteomes" id="UP000030832"/>
    </source>
</evidence>
<protein>
    <recommendedName>
        <fullName evidence="3">PNPLA domain-containing protein</fullName>
    </recommendedName>
</protein>
<accession>A0A0B0IDC4</accession>
<comment type="caution">
    <text evidence="2">Lacks conserved residue(s) required for the propagation of feature annotation.</text>
</comment>
<keyword evidence="5" id="KW-1185">Reference proteome</keyword>
<dbReference type="eggNOG" id="COG1752">
    <property type="taxonomic scope" value="Bacteria"/>
</dbReference>
<keyword evidence="2" id="KW-0442">Lipid degradation</keyword>
<sequence>MKVDGVFAGGGVKAFAFIGALQVMEEKGFEFDRLAGTSAGSIIAALIKVGYSSEEIYQLLDDLDIESFKDERMSFLPFTITKWIHLYYRLGLYKGNALENWLREVLERKGVKTFGDLPHGSLRIIASDLTKGKLLVLPDDLNKYGVIPERFPVARAIRMSCSIPYFFEPVKIYDRGSGGKASYIVDGGLLSNFPMWLFMDGNPKRFRRPVIGFQLKPELSEIPPKKINNAVTMYRALFETMASAHDIKYIDEDHARNIVFIPVLNVKATDFELTEEQKEKLIVLGREETNHFLKKWCY</sequence>
<dbReference type="PANTHER" id="PTHR46394:SF1">
    <property type="entry name" value="PNPLA DOMAIN-CONTAINING PROTEIN"/>
    <property type="match status" value="1"/>
</dbReference>
<dbReference type="RefSeq" id="WP_034633601.1">
    <property type="nucleotide sequence ID" value="NZ_JRJU01000053.1"/>
</dbReference>
<dbReference type="SUPFAM" id="SSF52151">
    <property type="entry name" value="FabD/lysophospholipase-like"/>
    <property type="match status" value="1"/>
</dbReference>
<evidence type="ECO:0000256" key="2">
    <source>
        <dbReference type="PROSITE-ProRule" id="PRU01161"/>
    </source>
</evidence>
<comment type="caution">
    <text evidence="4">The sequence shown here is derived from an EMBL/GenBank/DDBJ whole genome shotgun (WGS) entry which is preliminary data.</text>
</comment>
<dbReference type="OrthoDB" id="9770965at2"/>
<proteinExistence type="predicted"/>